<sequence length="415" mass="43997">MAEAPVAAPGPNPLIKTDAAQDESSLEGAGILQDFWDTGAKIASGDWAEGLANLANGAMGLADFVADPLGTLAASAFGWIIEHVPFLREPLDWLVGDQVALDNMIGTWENIGKELESVSEDLGKAVDRESANWTGQAADAYRAFAKNRADLYAGIASGANSIGTLVSVCKMILAVVRTIVRDLIAECLGKLVSIAMRYPGPAMPAGIAAEGMPKAISYANRCVGWIKKLTKAFDRAKGLFKRLTDGFDKIKDALTPKALKKFTGGGKKAVDSAGESKTFAAKVAKARDDLPESRKHIFALEDTAKNKSLSENLSQVKDNVVERVKDEYGKDFRENLTKEKRKFYGKMADGVLGGSDEEPPSQKAQSPAGFVGPYSAGGAPQSASEPVDGKSVAEGAEDESPIFDQPGRNRISGSL</sequence>
<keyword evidence="3" id="KW-1185">Reference proteome</keyword>
<proteinExistence type="predicted"/>
<reference evidence="2 3" key="1">
    <citation type="submission" date="2020-08" db="EMBL/GenBank/DDBJ databases">
        <title>Sequencing the genomes of 1000 actinobacteria strains.</title>
        <authorList>
            <person name="Klenk H.-P."/>
        </authorList>
    </citation>
    <scope>NUCLEOTIDE SEQUENCE [LARGE SCALE GENOMIC DNA]</scope>
    <source>
        <strain evidence="2 3">DSM 45272</strain>
    </source>
</reference>
<evidence type="ECO:0000313" key="3">
    <source>
        <dbReference type="Proteomes" id="UP000580861"/>
    </source>
</evidence>
<protein>
    <recommendedName>
        <fullName evidence="4">PPE family protein</fullName>
    </recommendedName>
</protein>
<dbReference type="EMBL" id="JACHMX010000001">
    <property type="protein sequence ID" value="MBB5854057.1"/>
    <property type="molecule type" value="Genomic_DNA"/>
</dbReference>
<dbReference type="Proteomes" id="UP000580861">
    <property type="component" value="Unassembled WGS sequence"/>
</dbReference>
<feature type="region of interest" description="Disordered" evidence="1">
    <location>
        <begin position="350"/>
        <end position="415"/>
    </location>
</feature>
<evidence type="ECO:0000313" key="2">
    <source>
        <dbReference type="EMBL" id="MBB5854057.1"/>
    </source>
</evidence>
<organism evidence="2 3">
    <name type="scientific">Amycolatopsis umgeniensis</name>
    <dbReference type="NCBI Taxonomy" id="336628"/>
    <lineage>
        <taxon>Bacteria</taxon>
        <taxon>Bacillati</taxon>
        <taxon>Actinomycetota</taxon>
        <taxon>Actinomycetes</taxon>
        <taxon>Pseudonocardiales</taxon>
        <taxon>Pseudonocardiaceae</taxon>
        <taxon>Amycolatopsis</taxon>
    </lineage>
</organism>
<accession>A0A841B409</accession>
<name>A0A841B409_9PSEU</name>
<evidence type="ECO:0008006" key="4">
    <source>
        <dbReference type="Google" id="ProtNLM"/>
    </source>
</evidence>
<dbReference type="SUPFAM" id="SSF140453">
    <property type="entry name" value="EsxAB dimer-like"/>
    <property type="match status" value="1"/>
</dbReference>
<dbReference type="RefSeq" id="WP_184897772.1">
    <property type="nucleotide sequence ID" value="NZ_JACHMX010000001.1"/>
</dbReference>
<dbReference type="AlphaFoldDB" id="A0A841B409"/>
<dbReference type="InterPro" id="IPR036689">
    <property type="entry name" value="ESAT-6-like_sf"/>
</dbReference>
<evidence type="ECO:0000256" key="1">
    <source>
        <dbReference type="SAM" id="MobiDB-lite"/>
    </source>
</evidence>
<gene>
    <name evidence="2" type="ORF">HDA45_004144</name>
</gene>
<comment type="caution">
    <text evidence="2">The sequence shown here is derived from an EMBL/GenBank/DDBJ whole genome shotgun (WGS) entry which is preliminary data.</text>
</comment>